<proteinExistence type="predicted"/>
<reference evidence="2" key="1">
    <citation type="journal article" date="2023" name="Science">
        <title>Genome structures resolve the early diversification of teleost fishes.</title>
        <authorList>
            <person name="Parey E."/>
            <person name="Louis A."/>
            <person name="Montfort J."/>
            <person name="Bouchez O."/>
            <person name="Roques C."/>
            <person name="Iampietro C."/>
            <person name="Lluch J."/>
            <person name="Castinel A."/>
            <person name="Donnadieu C."/>
            <person name="Desvignes T."/>
            <person name="Floi Bucao C."/>
            <person name="Jouanno E."/>
            <person name="Wen M."/>
            <person name="Mejri S."/>
            <person name="Dirks R."/>
            <person name="Jansen H."/>
            <person name="Henkel C."/>
            <person name="Chen W.J."/>
            <person name="Zahm M."/>
            <person name="Cabau C."/>
            <person name="Klopp C."/>
            <person name="Thompson A.W."/>
            <person name="Robinson-Rechavi M."/>
            <person name="Braasch I."/>
            <person name="Lecointre G."/>
            <person name="Bobe J."/>
            <person name="Postlethwait J.H."/>
            <person name="Berthelot C."/>
            <person name="Roest Crollius H."/>
            <person name="Guiguen Y."/>
        </authorList>
    </citation>
    <scope>NUCLEOTIDE SEQUENCE</scope>
    <source>
        <strain evidence="2">WJC10195</strain>
    </source>
</reference>
<accession>A0A9Q1G445</accession>
<sequence>MHAVQSEDKIRTRGDLWTREGVGGHEHAFLSPPSLISYAHTLTANLQTLNKLSKHISLAAQGARTHLRYRGDNAEPKYGRDNGRVTQCAKGSPRDHKNKASASLVSTSHGAKFSRETALCPVPPLSGPRSHAVISASVPRRYGFSRTQKLSFFHSGATLLETVAMPLAEVRWLTDQ</sequence>
<gene>
    <name evidence="2" type="ORF">SKAU_G00051420</name>
</gene>
<feature type="region of interest" description="Disordered" evidence="1">
    <location>
        <begin position="71"/>
        <end position="101"/>
    </location>
</feature>
<evidence type="ECO:0000313" key="3">
    <source>
        <dbReference type="Proteomes" id="UP001152622"/>
    </source>
</evidence>
<dbReference type="Proteomes" id="UP001152622">
    <property type="component" value="Chromosome 2"/>
</dbReference>
<name>A0A9Q1G445_SYNKA</name>
<keyword evidence="3" id="KW-1185">Reference proteome</keyword>
<evidence type="ECO:0000313" key="2">
    <source>
        <dbReference type="EMBL" id="KAJ8374562.1"/>
    </source>
</evidence>
<evidence type="ECO:0000256" key="1">
    <source>
        <dbReference type="SAM" id="MobiDB-lite"/>
    </source>
</evidence>
<dbReference type="EMBL" id="JAINUF010000002">
    <property type="protein sequence ID" value="KAJ8374562.1"/>
    <property type="molecule type" value="Genomic_DNA"/>
</dbReference>
<feature type="compositionally biased region" description="Basic and acidic residues" evidence="1">
    <location>
        <begin position="71"/>
        <end position="83"/>
    </location>
</feature>
<comment type="caution">
    <text evidence="2">The sequence shown here is derived from an EMBL/GenBank/DDBJ whole genome shotgun (WGS) entry which is preliminary data.</text>
</comment>
<dbReference type="AlphaFoldDB" id="A0A9Q1G445"/>
<protein>
    <submittedName>
        <fullName evidence="2">Uncharacterized protein</fullName>
    </submittedName>
</protein>
<organism evidence="2 3">
    <name type="scientific">Synaphobranchus kaupii</name>
    <name type="common">Kaup's arrowtooth eel</name>
    <dbReference type="NCBI Taxonomy" id="118154"/>
    <lineage>
        <taxon>Eukaryota</taxon>
        <taxon>Metazoa</taxon>
        <taxon>Chordata</taxon>
        <taxon>Craniata</taxon>
        <taxon>Vertebrata</taxon>
        <taxon>Euteleostomi</taxon>
        <taxon>Actinopterygii</taxon>
        <taxon>Neopterygii</taxon>
        <taxon>Teleostei</taxon>
        <taxon>Anguilliformes</taxon>
        <taxon>Synaphobranchidae</taxon>
        <taxon>Synaphobranchus</taxon>
    </lineage>
</organism>